<feature type="compositionally biased region" description="Gly residues" evidence="1">
    <location>
        <begin position="175"/>
        <end position="190"/>
    </location>
</feature>
<gene>
    <name evidence="2" type="ORF">CCAM_LOCUS22190</name>
</gene>
<sequence length="327" mass="36366">MGESKSSFHPALTVNNIKNHIPIVLELQNSQYSTWAELFKIHARSHKVLDHIIPPPKEKVKLPTTDEEKDTWSTLDAAVLSWIYSTISNDLLLTIIEPDATTMEAWGRLRDLFQDNQNSRALTLEQEFSTTKMEDFPNVSAYCQHLKSLSDQLRGVALKASHHRPKNSVTRKQSGGRGGRFGGKGGGRGSSGPHQQQWQNPPAPWQQPQGAQYLGWGWMPQWATPPCPYPNQGWARPQGPPKQPGLLGPRPQVYATSTQPMQYAPTDIESAMHTMTLHQPDPSWYMDTGATSHMTSSNGTLASYFNLSNHPNAIVVGLSDGEAHNEM</sequence>
<dbReference type="PANTHER" id="PTHR47481">
    <property type="match status" value="1"/>
</dbReference>
<keyword evidence="3" id="KW-1185">Reference proteome</keyword>
<dbReference type="OrthoDB" id="1699318at2759"/>
<evidence type="ECO:0000313" key="2">
    <source>
        <dbReference type="EMBL" id="VFQ80414.1"/>
    </source>
</evidence>
<dbReference type="EMBL" id="OOIL02002122">
    <property type="protein sequence ID" value="VFQ80414.1"/>
    <property type="molecule type" value="Genomic_DNA"/>
</dbReference>
<dbReference type="AlphaFoldDB" id="A0A484LVU6"/>
<evidence type="ECO:0008006" key="4">
    <source>
        <dbReference type="Google" id="ProtNLM"/>
    </source>
</evidence>
<feature type="region of interest" description="Disordered" evidence="1">
    <location>
        <begin position="229"/>
        <end position="249"/>
    </location>
</feature>
<protein>
    <recommendedName>
        <fullName evidence="4">Retrotransposon Copia-like N-terminal domain-containing protein</fullName>
    </recommendedName>
</protein>
<reference evidence="2 3" key="1">
    <citation type="submission" date="2018-04" db="EMBL/GenBank/DDBJ databases">
        <authorList>
            <person name="Vogel A."/>
        </authorList>
    </citation>
    <scope>NUCLEOTIDE SEQUENCE [LARGE SCALE GENOMIC DNA]</scope>
</reference>
<dbReference type="PANTHER" id="PTHR47481:SF10">
    <property type="entry name" value="COPIA-LIKE POLYPROTEIN_RETROTRANSPOSON"/>
    <property type="match status" value="1"/>
</dbReference>
<name>A0A484LVU6_9ASTE</name>
<dbReference type="Pfam" id="PF14223">
    <property type="entry name" value="Retrotran_gag_2"/>
    <property type="match status" value="1"/>
</dbReference>
<dbReference type="Proteomes" id="UP000595140">
    <property type="component" value="Unassembled WGS sequence"/>
</dbReference>
<evidence type="ECO:0000313" key="3">
    <source>
        <dbReference type="Proteomes" id="UP000595140"/>
    </source>
</evidence>
<evidence type="ECO:0000256" key="1">
    <source>
        <dbReference type="SAM" id="MobiDB-lite"/>
    </source>
</evidence>
<feature type="region of interest" description="Disordered" evidence="1">
    <location>
        <begin position="158"/>
        <end position="210"/>
    </location>
</feature>
<organism evidence="2 3">
    <name type="scientific">Cuscuta campestris</name>
    <dbReference type="NCBI Taxonomy" id="132261"/>
    <lineage>
        <taxon>Eukaryota</taxon>
        <taxon>Viridiplantae</taxon>
        <taxon>Streptophyta</taxon>
        <taxon>Embryophyta</taxon>
        <taxon>Tracheophyta</taxon>
        <taxon>Spermatophyta</taxon>
        <taxon>Magnoliopsida</taxon>
        <taxon>eudicotyledons</taxon>
        <taxon>Gunneridae</taxon>
        <taxon>Pentapetalae</taxon>
        <taxon>asterids</taxon>
        <taxon>lamiids</taxon>
        <taxon>Solanales</taxon>
        <taxon>Convolvulaceae</taxon>
        <taxon>Cuscuteae</taxon>
        <taxon>Cuscuta</taxon>
        <taxon>Cuscuta subgen. Grammica</taxon>
        <taxon>Cuscuta sect. Cleistogrammica</taxon>
    </lineage>
</organism>
<proteinExistence type="predicted"/>
<accession>A0A484LVU6</accession>
<feature type="compositionally biased region" description="Low complexity" evidence="1">
    <location>
        <begin position="191"/>
        <end position="210"/>
    </location>
</feature>